<feature type="transmembrane region" description="Helical" evidence="2">
    <location>
        <begin position="21"/>
        <end position="39"/>
    </location>
</feature>
<keyword evidence="4" id="KW-1185">Reference proteome</keyword>
<proteinExistence type="predicted"/>
<evidence type="ECO:0000313" key="3">
    <source>
        <dbReference type="EMBL" id="SFR97296.1"/>
    </source>
</evidence>
<reference evidence="3 4" key="1">
    <citation type="submission" date="2016-10" db="EMBL/GenBank/DDBJ databases">
        <authorList>
            <person name="de Groot N.N."/>
        </authorList>
    </citation>
    <scope>NUCLEOTIDE SEQUENCE [LARGE SCALE GENOMIC DNA]</scope>
    <source>
        <strain evidence="3 4">DSM 29433</strain>
    </source>
</reference>
<dbReference type="Proteomes" id="UP000198926">
    <property type="component" value="Unassembled WGS sequence"/>
</dbReference>
<keyword evidence="2" id="KW-0812">Transmembrane</keyword>
<dbReference type="EMBL" id="FOZM01000001">
    <property type="protein sequence ID" value="SFR97296.1"/>
    <property type="molecule type" value="Genomic_DNA"/>
</dbReference>
<dbReference type="STRING" id="1123755.SAMN05444714_0080"/>
<protein>
    <submittedName>
        <fullName evidence="3">Uncharacterized protein</fullName>
    </submittedName>
</protein>
<accession>A0A1I6L1H3</accession>
<gene>
    <name evidence="3" type="ORF">SAMN05444714_0080</name>
</gene>
<dbReference type="AlphaFoldDB" id="A0A1I6L1H3"/>
<dbReference type="RefSeq" id="WP_090202550.1">
    <property type="nucleotide sequence ID" value="NZ_FOZM01000001.1"/>
</dbReference>
<name>A0A1I6L1H3_9RHOB</name>
<evidence type="ECO:0000313" key="4">
    <source>
        <dbReference type="Proteomes" id="UP000198926"/>
    </source>
</evidence>
<feature type="transmembrane region" description="Helical" evidence="2">
    <location>
        <begin position="51"/>
        <end position="70"/>
    </location>
</feature>
<sequence length="322" mass="35816">MALNTGQSRPNDTASLSGGEKVALAACVAWLLFVVIYFWRLLTAEMVVTGLWLAFATAAFMPLLFVWLVLSNARAARMTRDEMFRLQSALDDLRQIQLAQQAEKPSHATAEPNRPAEQAAPVRTEAPTAKFATRREVSRLITPRAAPQSPADQPTLALDVPEDAPQPLAGPDLIRALNFPDDERDTEGFAALRRALRDRQARRLVQASQDVLTLLSQDGVYTDDFNPDPVAPDLWRQFAKGDRGKDVDRLGAIRDRDALAIAAARMREDTIFRDTVHHFLRRFDEMLVTFEAQATDTDLIALSNTRTARAFMLLARASGTFD</sequence>
<evidence type="ECO:0000256" key="2">
    <source>
        <dbReference type="SAM" id="Phobius"/>
    </source>
</evidence>
<feature type="region of interest" description="Disordered" evidence="1">
    <location>
        <begin position="100"/>
        <end position="128"/>
    </location>
</feature>
<keyword evidence="2" id="KW-0472">Membrane</keyword>
<evidence type="ECO:0000256" key="1">
    <source>
        <dbReference type="SAM" id="MobiDB-lite"/>
    </source>
</evidence>
<organism evidence="3 4">
    <name type="scientific">Yoonia litorea</name>
    <dbReference type="NCBI Taxonomy" id="1123755"/>
    <lineage>
        <taxon>Bacteria</taxon>
        <taxon>Pseudomonadati</taxon>
        <taxon>Pseudomonadota</taxon>
        <taxon>Alphaproteobacteria</taxon>
        <taxon>Rhodobacterales</taxon>
        <taxon>Paracoccaceae</taxon>
        <taxon>Yoonia</taxon>
    </lineage>
</organism>
<dbReference type="OrthoDB" id="7833467at2"/>
<feature type="region of interest" description="Disordered" evidence="1">
    <location>
        <begin position="140"/>
        <end position="168"/>
    </location>
</feature>
<keyword evidence="2" id="KW-1133">Transmembrane helix</keyword>